<protein>
    <submittedName>
        <fullName evidence="1">Uncharacterized protein</fullName>
    </submittedName>
</protein>
<dbReference type="InterPro" id="IPR021109">
    <property type="entry name" value="Peptidase_aspartic_dom_sf"/>
</dbReference>
<evidence type="ECO:0000313" key="2">
    <source>
        <dbReference type="Proteomes" id="UP000324222"/>
    </source>
</evidence>
<keyword evidence="2" id="KW-1185">Reference proteome</keyword>
<dbReference type="EMBL" id="VSRR010003908">
    <property type="protein sequence ID" value="MPC37862.1"/>
    <property type="molecule type" value="Genomic_DNA"/>
</dbReference>
<accession>A0A5B7EUB1</accession>
<dbReference type="AlphaFoldDB" id="A0A5B7EUB1"/>
<evidence type="ECO:0000313" key="1">
    <source>
        <dbReference type="EMBL" id="MPC37862.1"/>
    </source>
</evidence>
<dbReference type="Proteomes" id="UP000324222">
    <property type="component" value="Unassembled WGS sequence"/>
</dbReference>
<comment type="caution">
    <text evidence="1">The sequence shown here is derived from an EMBL/GenBank/DDBJ whole genome shotgun (WGS) entry which is preliminary data.</text>
</comment>
<reference evidence="1 2" key="1">
    <citation type="submission" date="2019-05" db="EMBL/GenBank/DDBJ databases">
        <title>Another draft genome of Portunus trituberculatus and its Hox gene families provides insights of decapod evolution.</title>
        <authorList>
            <person name="Jeong J.-H."/>
            <person name="Song I."/>
            <person name="Kim S."/>
            <person name="Choi T."/>
            <person name="Kim D."/>
            <person name="Ryu S."/>
            <person name="Kim W."/>
        </authorList>
    </citation>
    <scope>NUCLEOTIDE SEQUENCE [LARGE SCALE GENOMIC DNA]</scope>
    <source>
        <tissue evidence="1">Muscle</tissue>
    </source>
</reference>
<sequence>MERRQLSLKWENNIVMTSLIILKDLSGTDGILGMDVLRPLRVKISTHEHTAIPNGGCDQTHKVLYFSDNIDIPPNC</sequence>
<proteinExistence type="predicted"/>
<dbReference type="Gene3D" id="2.40.70.10">
    <property type="entry name" value="Acid Proteases"/>
    <property type="match status" value="1"/>
</dbReference>
<gene>
    <name evidence="1" type="ORF">E2C01_031357</name>
</gene>
<organism evidence="1 2">
    <name type="scientific">Portunus trituberculatus</name>
    <name type="common">Swimming crab</name>
    <name type="synonym">Neptunus trituberculatus</name>
    <dbReference type="NCBI Taxonomy" id="210409"/>
    <lineage>
        <taxon>Eukaryota</taxon>
        <taxon>Metazoa</taxon>
        <taxon>Ecdysozoa</taxon>
        <taxon>Arthropoda</taxon>
        <taxon>Crustacea</taxon>
        <taxon>Multicrustacea</taxon>
        <taxon>Malacostraca</taxon>
        <taxon>Eumalacostraca</taxon>
        <taxon>Eucarida</taxon>
        <taxon>Decapoda</taxon>
        <taxon>Pleocyemata</taxon>
        <taxon>Brachyura</taxon>
        <taxon>Eubrachyura</taxon>
        <taxon>Portunoidea</taxon>
        <taxon>Portunidae</taxon>
        <taxon>Portuninae</taxon>
        <taxon>Portunus</taxon>
    </lineage>
</organism>
<name>A0A5B7EUB1_PORTR</name>